<comment type="cofactor">
    <cofactor evidence="1">
        <name>Mg(2+)</name>
        <dbReference type="ChEBI" id="CHEBI:18420"/>
    </cofactor>
</comment>
<comment type="caution">
    <text evidence="7">The sequence shown here is derived from an EMBL/GenBank/DDBJ whole genome shotgun (WGS) entry which is preliminary data.</text>
</comment>
<evidence type="ECO:0000256" key="1">
    <source>
        <dbReference type="ARBA" id="ARBA00001946"/>
    </source>
</evidence>
<dbReference type="AlphaFoldDB" id="A0A850DTZ9"/>
<feature type="domain" description="Nudix hydrolase" evidence="6">
    <location>
        <begin position="6"/>
        <end position="146"/>
    </location>
</feature>
<dbReference type="PANTHER" id="PTHR43046">
    <property type="entry name" value="GDP-MANNOSE MANNOSYL HYDROLASE"/>
    <property type="match status" value="1"/>
</dbReference>
<comment type="similarity">
    <text evidence="2 5">Belongs to the Nudix hydrolase family.</text>
</comment>
<reference evidence="7 8" key="1">
    <citation type="submission" date="2020-05" db="EMBL/GenBank/DDBJ databases">
        <title>Genome Sequencing of Type Strains.</title>
        <authorList>
            <person name="Lemaire J.F."/>
            <person name="Inderbitzin P."/>
            <person name="Gregorio O.A."/>
            <person name="Collins S.B."/>
            <person name="Wespe N."/>
            <person name="Knight-Connoni V."/>
        </authorList>
    </citation>
    <scope>NUCLEOTIDE SEQUENCE [LARGE SCALE GENOMIC DNA]</scope>
    <source>
        <strain evidence="7 8">DSM 20512</strain>
    </source>
</reference>
<dbReference type="InterPro" id="IPR020084">
    <property type="entry name" value="NUDIX_hydrolase_CS"/>
</dbReference>
<evidence type="ECO:0000256" key="5">
    <source>
        <dbReference type="RuleBase" id="RU003476"/>
    </source>
</evidence>
<dbReference type="Pfam" id="PF00293">
    <property type="entry name" value="NUDIX"/>
    <property type="match status" value="1"/>
</dbReference>
<dbReference type="PROSITE" id="PS51462">
    <property type="entry name" value="NUDIX"/>
    <property type="match status" value="1"/>
</dbReference>
<evidence type="ECO:0000256" key="3">
    <source>
        <dbReference type="ARBA" id="ARBA00022801"/>
    </source>
</evidence>
<evidence type="ECO:0000256" key="4">
    <source>
        <dbReference type="ARBA" id="ARBA00022842"/>
    </source>
</evidence>
<proteinExistence type="inferred from homology"/>
<dbReference type="RefSeq" id="WP_174777190.1">
    <property type="nucleotide sequence ID" value="NZ_BAAAWP010000001.1"/>
</dbReference>
<organism evidence="7 8">
    <name type="scientific">Curtobacterium citreum</name>
    <dbReference type="NCBI Taxonomy" id="2036"/>
    <lineage>
        <taxon>Bacteria</taxon>
        <taxon>Bacillati</taxon>
        <taxon>Actinomycetota</taxon>
        <taxon>Actinomycetes</taxon>
        <taxon>Micrococcales</taxon>
        <taxon>Microbacteriaceae</taxon>
        <taxon>Curtobacterium</taxon>
    </lineage>
</organism>
<dbReference type="Gene3D" id="3.90.79.10">
    <property type="entry name" value="Nucleoside Triphosphate Pyrophosphohydrolase"/>
    <property type="match status" value="1"/>
</dbReference>
<accession>A0A850DTZ9</accession>
<keyword evidence="4" id="KW-0460">Magnesium</keyword>
<evidence type="ECO:0000313" key="7">
    <source>
        <dbReference type="EMBL" id="NUU28169.1"/>
    </source>
</evidence>
<dbReference type="CDD" id="cd04685">
    <property type="entry name" value="NUDIX_Hydrolase"/>
    <property type="match status" value="1"/>
</dbReference>
<sequence length="151" mass="17189">MTAKPGLRRTSRIILLDPDDRVFLMDTRSPSSDGAHRWITPGGGVDPGESHRDAAVRELHEETGIVVDDPGEPVWTWDFTVEWDLADHDRGHSEFYVVRTPGFELSDAGWTEDEQVDILASRWWTADELDATDEPFEPAELPELVRLHSRR</sequence>
<protein>
    <submittedName>
        <fullName evidence="7">NUDIX domain-containing protein</fullName>
    </submittedName>
</protein>
<dbReference type="PRINTS" id="PR00502">
    <property type="entry name" value="NUDIXFAMILY"/>
</dbReference>
<dbReference type="InterPro" id="IPR020476">
    <property type="entry name" value="Nudix_hydrolase"/>
</dbReference>
<dbReference type="Proteomes" id="UP000539146">
    <property type="component" value="Unassembled WGS sequence"/>
</dbReference>
<name>A0A850DTZ9_9MICO</name>
<keyword evidence="3 5" id="KW-0378">Hydrolase</keyword>
<evidence type="ECO:0000259" key="6">
    <source>
        <dbReference type="PROSITE" id="PS51462"/>
    </source>
</evidence>
<dbReference type="PANTHER" id="PTHR43046:SF12">
    <property type="entry name" value="GDP-MANNOSE MANNOSYL HYDROLASE"/>
    <property type="match status" value="1"/>
</dbReference>
<dbReference type="GO" id="GO:0016787">
    <property type="term" value="F:hydrolase activity"/>
    <property type="evidence" value="ECO:0007669"/>
    <property type="project" value="UniProtKB-KW"/>
</dbReference>
<dbReference type="PROSITE" id="PS00893">
    <property type="entry name" value="NUDIX_BOX"/>
    <property type="match status" value="1"/>
</dbReference>
<dbReference type="InterPro" id="IPR015797">
    <property type="entry name" value="NUDIX_hydrolase-like_dom_sf"/>
</dbReference>
<dbReference type="EMBL" id="JABMCG010000099">
    <property type="protein sequence ID" value="NUU28169.1"/>
    <property type="molecule type" value="Genomic_DNA"/>
</dbReference>
<dbReference type="SUPFAM" id="SSF55811">
    <property type="entry name" value="Nudix"/>
    <property type="match status" value="1"/>
</dbReference>
<evidence type="ECO:0000313" key="8">
    <source>
        <dbReference type="Proteomes" id="UP000539146"/>
    </source>
</evidence>
<dbReference type="InterPro" id="IPR000086">
    <property type="entry name" value="NUDIX_hydrolase_dom"/>
</dbReference>
<gene>
    <name evidence="7" type="ORF">HP467_08610</name>
</gene>
<evidence type="ECO:0000256" key="2">
    <source>
        <dbReference type="ARBA" id="ARBA00005582"/>
    </source>
</evidence>